<comment type="subunit">
    <text evidence="5">Strongly interacts with the proteasome-associated ATPase ARC through a hydrophobic interface; the interacting region of Pup lies in its C-terminal half. There is one Pup binding site per ARC hexamer ring.</text>
</comment>
<dbReference type="GO" id="GO:0019941">
    <property type="term" value="P:modification-dependent protein catabolic process"/>
    <property type="evidence" value="ECO:0007669"/>
    <property type="project" value="UniProtKB-UniRule"/>
</dbReference>
<dbReference type="GO" id="GO:0031386">
    <property type="term" value="F:protein tag activity"/>
    <property type="evidence" value="ECO:0007669"/>
    <property type="project" value="UniProtKB-UniRule"/>
</dbReference>
<feature type="cross-link" description="Isoglutamyl lysine isopeptide (Glu-Lys) (interchain with K-? in acceptor proteins)" evidence="5">
    <location>
        <position position="71"/>
    </location>
</feature>
<dbReference type="HAMAP" id="MF_02106">
    <property type="entry name" value="Pup"/>
    <property type="match status" value="1"/>
</dbReference>
<comment type="pathway">
    <text evidence="1 5">Protein degradation; proteasomal Pup-dependent pathway.</text>
</comment>
<keyword evidence="5" id="KW-1017">Isopeptide bond</keyword>
<dbReference type="UniPathway" id="UPA00997"/>
<organism evidence="7 8">
    <name type="scientific">Wenjunlia vitaminophila</name>
    <name type="common">Streptomyces vitaminophilus</name>
    <dbReference type="NCBI Taxonomy" id="76728"/>
    <lineage>
        <taxon>Bacteria</taxon>
        <taxon>Bacillati</taxon>
        <taxon>Actinomycetota</taxon>
        <taxon>Actinomycetes</taxon>
        <taxon>Kitasatosporales</taxon>
        <taxon>Streptomycetaceae</taxon>
        <taxon>Wenjunlia</taxon>
    </lineage>
</organism>
<reference evidence="7 8" key="1">
    <citation type="submission" date="2015-10" db="EMBL/GenBank/DDBJ databases">
        <title>Draft genome sequence of pyrrolomycin-producing Streptomyces vitaminophilus.</title>
        <authorList>
            <person name="Graham D.E."/>
            <person name="Mahan K.M."/>
            <person name="Klingeman D.M."/>
            <person name="Hettich R.L."/>
            <person name="Parry R.J."/>
        </authorList>
    </citation>
    <scope>NUCLEOTIDE SEQUENCE [LARGE SCALE GENOMIC DNA]</scope>
    <source>
        <strain evidence="7 8">ATCC 31673</strain>
    </source>
</reference>
<evidence type="ECO:0000256" key="6">
    <source>
        <dbReference type="SAM" id="MobiDB-lite"/>
    </source>
</evidence>
<feature type="compositionally biased region" description="Basic and acidic residues" evidence="6">
    <location>
        <begin position="30"/>
        <end position="41"/>
    </location>
</feature>
<dbReference type="GO" id="GO:0010498">
    <property type="term" value="P:proteasomal protein catabolic process"/>
    <property type="evidence" value="ECO:0007669"/>
    <property type="project" value="UniProtKB-UniRule"/>
</dbReference>
<dbReference type="Pfam" id="PF05639">
    <property type="entry name" value="Pup"/>
    <property type="match status" value="1"/>
</dbReference>
<feature type="region of interest" description="Disordered" evidence="6">
    <location>
        <begin position="1"/>
        <end position="44"/>
    </location>
</feature>
<dbReference type="GO" id="GO:0070490">
    <property type="term" value="P:protein pupylation"/>
    <property type="evidence" value="ECO:0007669"/>
    <property type="project" value="UniProtKB-UniRule"/>
</dbReference>
<feature type="compositionally biased region" description="Polar residues" evidence="6">
    <location>
        <begin position="1"/>
        <end position="13"/>
    </location>
</feature>
<dbReference type="EMBL" id="LLZU01000005">
    <property type="protein sequence ID" value="KRV50259.1"/>
    <property type="molecule type" value="Genomic_DNA"/>
</dbReference>
<evidence type="ECO:0000313" key="8">
    <source>
        <dbReference type="Proteomes" id="UP000050867"/>
    </source>
</evidence>
<comment type="function">
    <text evidence="5">Protein modifier that is covalently attached to lysine residues of substrate proteins, thereby targeting them for proteasomal degradation. The tagging system is termed pupylation.</text>
</comment>
<dbReference type="GO" id="GO:0070628">
    <property type="term" value="F:proteasome binding"/>
    <property type="evidence" value="ECO:0007669"/>
    <property type="project" value="UniProtKB-UniRule"/>
</dbReference>
<protein>
    <recommendedName>
        <fullName evidence="3 5">Prokaryotic ubiquitin-like protein Pup</fullName>
    </recommendedName>
    <alternativeName>
        <fullName evidence="4 5">Bacterial ubiquitin-like modifier</fullName>
    </alternativeName>
</protein>
<dbReference type="AlphaFoldDB" id="A0A0T6LVT6"/>
<dbReference type="NCBIfam" id="TIGR03687">
    <property type="entry name" value="pupylate_cterm"/>
    <property type="match status" value="1"/>
</dbReference>
<dbReference type="STRING" id="76728.AQ490_14180"/>
<keyword evidence="8" id="KW-1185">Reference proteome</keyword>
<keyword evidence="5" id="KW-0833">Ubl conjugation pathway</keyword>
<comment type="similarity">
    <text evidence="2 5">Belongs to the prokaryotic ubiquitin-like protein family.</text>
</comment>
<comment type="caution">
    <text evidence="7">The sequence shown here is derived from an EMBL/GenBank/DDBJ whole genome shotgun (WGS) entry which is preliminary data.</text>
</comment>
<comment type="domain">
    <text evidence="5">The N-terminal unstructured half of Pup provides a signal required to initiate unfolding and degradation by the proteasome but is not needed for pupylation, while the C-terminal helical half of Pup interacts with ARC to target proteins to the proteasome.</text>
</comment>
<proteinExistence type="inferred from homology"/>
<evidence type="ECO:0000256" key="5">
    <source>
        <dbReference type="HAMAP-Rule" id="MF_02106"/>
    </source>
</evidence>
<dbReference type="Proteomes" id="UP000050867">
    <property type="component" value="Unassembled WGS sequence"/>
</dbReference>
<evidence type="ECO:0000313" key="7">
    <source>
        <dbReference type="EMBL" id="KRV50259.1"/>
    </source>
</evidence>
<evidence type="ECO:0000256" key="2">
    <source>
        <dbReference type="ARBA" id="ARBA00010616"/>
    </source>
</evidence>
<evidence type="ECO:0000256" key="4">
    <source>
        <dbReference type="ARBA" id="ARBA00032321"/>
    </source>
</evidence>
<accession>A0A0T6LVT6</accession>
<dbReference type="RefSeq" id="WP_018382293.1">
    <property type="nucleotide sequence ID" value="NZ_LLZU01000005.1"/>
</dbReference>
<dbReference type="eggNOG" id="ENOG50333JS">
    <property type="taxonomic scope" value="Bacteria"/>
</dbReference>
<evidence type="ECO:0000256" key="3">
    <source>
        <dbReference type="ARBA" id="ARBA00016748"/>
    </source>
</evidence>
<comment type="caution">
    <text evidence="5">Lacks conserved residue(s) required for the propagation of feature annotation.</text>
</comment>
<dbReference type="InterPro" id="IPR008515">
    <property type="entry name" value="Ubiquitin-like_Pup"/>
</dbReference>
<name>A0A0T6LVT6_WENVI</name>
<feature type="region of interest" description="ARC ATPase binding" evidence="5">
    <location>
        <begin position="28"/>
        <end position="65"/>
    </location>
</feature>
<evidence type="ECO:0000256" key="1">
    <source>
        <dbReference type="ARBA" id="ARBA00004707"/>
    </source>
</evidence>
<gene>
    <name evidence="5" type="primary">pup</name>
    <name evidence="7" type="ORF">AQ490_14180</name>
</gene>
<sequence length="71" mass="7922">MATKDTGGQQRATRSTEESDETAQDVQASEDLKERQEKLSDDVDSVLDEIDDVLEENAEDFVRSFVQKGGE</sequence>
<dbReference type="OrthoDB" id="3254977at2"/>